<dbReference type="Gene3D" id="3.40.250.10">
    <property type="entry name" value="Rhodanese-like domain"/>
    <property type="match status" value="1"/>
</dbReference>
<dbReference type="AlphaFoldDB" id="A0A937J743"/>
<dbReference type="InterPro" id="IPR036873">
    <property type="entry name" value="Rhodanese-like_dom_sf"/>
</dbReference>
<evidence type="ECO:0000313" key="3">
    <source>
        <dbReference type="EMBL" id="MBL6903227.1"/>
    </source>
</evidence>
<reference evidence="3" key="1">
    <citation type="submission" date="2020-10" db="EMBL/GenBank/DDBJ databases">
        <title>Microbiome of the Black Sea water column analyzed by genome centric metagenomics.</title>
        <authorList>
            <person name="Cabello-Yeves P.J."/>
            <person name="Callieri C."/>
            <person name="Picazo A."/>
            <person name="Mehrshad M."/>
            <person name="Haro-Moreno J.M."/>
            <person name="Roda-Garcia J."/>
            <person name="Dzembekova N."/>
            <person name="Slabakova V."/>
            <person name="Slabakova N."/>
            <person name="Moncheva S."/>
            <person name="Rodriguez-Valera F."/>
        </authorList>
    </citation>
    <scope>NUCLEOTIDE SEQUENCE</scope>
    <source>
        <strain evidence="3">BS30m-G43</strain>
    </source>
</reference>
<dbReference type="SMART" id="SM00450">
    <property type="entry name" value="RHOD"/>
    <property type="match status" value="1"/>
</dbReference>
<name>A0A937J743_9GAMM</name>
<accession>A0A937J743</accession>
<protein>
    <submittedName>
        <fullName evidence="3">Rhodanese-like domain-containing protein</fullName>
    </submittedName>
</protein>
<dbReference type="InterPro" id="IPR001763">
    <property type="entry name" value="Rhodanese-like_dom"/>
</dbReference>
<comment type="caution">
    <text evidence="3">The sequence shown here is derived from an EMBL/GenBank/DDBJ whole genome shotgun (WGS) entry which is preliminary data.</text>
</comment>
<dbReference type="InterPro" id="IPR050229">
    <property type="entry name" value="GlpE_sulfurtransferase"/>
</dbReference>
<organism evidence="3 4">
    <name type="scientific">SAR86 cluster bacterium</name>
    <dbReference type="NCBI Taxonomy" id="2030880"/>
    <lineage>
        <taxon>Bacteria</taxon>
        <taxon>Pseudomonadati</taxon>
        <taxon>Pseudomonadota</taxon>
        <taxon>Gammaproteobacteria</taxon>
        <taxon>SAR86 cluster</taxon>
    </lineage>
</organism>
<dbReference type="SUPFAM" id="SSF52821">
    <property type="entry name" value="Rhodanese/Cell cycle control phosphatase"/>
    <property type="match status" value="1"/>
</dbReference>
<dbReference type="Proteomes" id="UP000705230">
    <property type="component" value="Unassembled WGS sequence"/>
</dbReference>
<evidence type="ECO:0000259" key="2">
    <source>
        <dbReference type="PROSITE" id="PS50206"/>
    </source>
</evidence>
<feature type="domain" description="Rhodanese" evidence="2">
    <location>
        <begin position="47"/>
        <end position="137"/>
    </location>
</feature>
<dbReference type="CDD" id="cd00158">
    <property type="entry name" value="RHOD"/>
    <property type="match status" value="1"/>
</dbReference>
<dbReference type="EMBL" id="JADHSG010000003">
    <property type="protein sequence ID" value="MBL6903227.1"/>
    <property type="molecule type" value="Genomic_DNA"/>
</dbReference>
<dbReference type="Pfam" id="PF00581">
    <property type="entry name" value="Rhodanese"/>
    <property type="match status" value="1"/>
</dbReference>
<dbReference type="PROSITE" id="PS50206">
    <property type="entry name" value="RHODANESE_3"/>
    <property type="match status" value="1"/>
</dbReference>
<proteinExistence type="predicted"/>
<evidence type="ECO:0000256" key="1">
    <source>
        <dbReference type="SAM" id="Phobius"/>
    </source>
</evidence>
<keyword evidence="1" id="KW-1133">Transmembrane helix</keyword>
<dbReference type="PANTHER" id="PTHR43031">
    <property type="entry name" value="FAD-DEPENDENT OXIDOREDUCTASE"/>
    <property type="match status" value="1"/>
</dbReference>
<dbReference type="PANTHER" id="PTHR43031:SF18">
    <property type="entry name" value="RHODANESE-RELATED SULFURTRANSFERASES"/>
    <property type="match status" value="1"/>
</dbReference>
<evidence type="ECO:0000313" key="4">
    <source>
        <dbReference type="Proteomes" id="UP000705230"/>
    </source>
</evidence>
<keyword evidence="1" id="KW-0812">Transmembrane</keyword>
<feature type="transmembrane region" description="Helical" evidence="1">
    <location>
        <begin position="6"/>
        <end position="26"/>
    </location>
</feature>
<gene>
    <name evidence="3" type="ORF">ISR29_03395</name>
</gene>
<keyword evidence="1" id="KW-0472">Membrane</keyword>
<sequence>MIEFNLFLIDYWYFSFPLFLTIILWSRHEMNRGGNKITSADLTRLVNKNSATVIDLRSADEFNIGHIANSINMPHDAFEKYSHRISSDRQKPIILVCSMGSQSKNIGETLKNMEYANINILQGGILTWQQEGLPLVTE</sequence>